<protein>
    <recommendedName>
        <fullName evidence="4">GOLD domain-containing protein</fullName>
    </recommendedName>
</protein>
<organism evidence="2 3">
    <name type="scientific">Polaribacter marinivivus</name>
    <dbReference type="NCBI Taxonomy" id="1524260"/>
    <lineage>
        <taxon>Bacteria</taxon>
        <taxon>Pseudomonadati</taxon>
        <taxon>Bacteroidota</taxon>
        <taxon>Flavobacteriia</taxon>
        <taxon>Flavobacteriales</taxon>
        <taxon>Flavobacteriaceae</taxon>
    </lineage>
</organism>
<dbReference type="RefSeq" id="WP_298995178.1">
    <property type="nucleotide sequence ID" value="NZ_JBHSCY010000001.1"/>
</dbReference>
<dbReference type="EMBL" id="JBHSCY010000001">
    <property type="protein sequence ID" value="MFC4268754.1"/>
    <property type="molecule type" value="Genomic_DNA"/>
</dbReference>
<feature type="signal peptide" evidence="1">
    <location>
        <begin position="1"/>
        <end position="19"/>
    </location>
</feature>
<sequence length="257" mass="29949">MKKLMIFILLLGLTQFTYSQNGFDDFKNISNENLMDSLREHVESMGKGEFCKMRKYSEKILTHINNCGNDLNKVMNTFDFNDPKQKEKISLYKDFVHYLSKSYYQSQEIVKNSNALCSKDSSSLEGSKEKIRTNYSLLRDNIIILNESLEKIEYFLDNEYEVKYRILEVRANCPSPDIQISFKNELNLKNEWELIESYYTPIGERSGGANVKFKIKKPGYYKIVASPDSDWELKEATGIVLIGFEKKNIIKKTLSCH</sequence>
<name>A0ABV8RBN0_9FLAO</name>
<evidence type="ECO:0000313" key="3">
    <source>
        <dbReference type="Proteomes" id="UP001595826"/>
    </source>
</evidence>
<evidence type="ECO:0000256" key="1">
    <source>
        <dbReference type="SAM" id="SignalP"/>
    </source>
</evidence>
<accession>A0ABV8RBN0</accession>
<keyword evidence="3" id="KW-1185">Reference proteome</keyword>
<proteinExistence type="predicted"/>
<gene>
    <name evidence="2" type="ORF">ACFOWD_07540</name>
</gene>
<dbReference type="Proteomes" id="UP001595826">
    <property type="component" value="Unassembled WGS sequence"/>
</dbReference>
<evidence type="ECO:0008006" key="4">
    <source>
        <dbReference type="Google" id="ProtNLM"/>
    </source>
</evidence>
<reference evidence="3" key="1">
    <citation type="journal article" date="2019" name="Int. J. Syst. Evol. Microbiol.">
        <title>The Global Catalogue of Microorganisms (GCM) 10K type strain sequencing project: providing services to taxonomists for standard genome sequencing and annotation.</title>
        <authorList>
            <consortium name="The Broad Institute Genomics Platform"/>
            <consortium name="The Broad Institute Genome Sequencing Center for Infectious Disease"/>
            <person name="Wu L."/>
            <person name="Ma J."/>
        </authorList>
    </citation>
    <scope>NUCLEOTIDE SEQUENCE [LARGE SCALE GENOMIC DNA]</scope>
    <source>
        <strain evidence="3">CECT 8655</strain>
    </source>
</reference>
<keyword evidence="1" id="KW-0732">Signal</keyword>
<evidence type="ECO:0000313" key="2">
    <source>
        <dbReference type="EMBL" id="MFC4268754.1"/>
    </source>
</evidence>
<comment type="caution">
    <text evidence="2">The sequence shown here is derived from an EMBL/GenBank/DDBJ whole genome shotgun (WGS) entry which is preliminary data.</text>
</comment>
<feature type="chain" id="PRO_5046910184" description="GOLD domain-containing protein" evidence="1">
    <location>
        <begin position="20"/>
        <end position="257"/>
    </location>
</feature>